<dbReference type="EMBL" id="UINC01001654">
    <property type="protein sequence ID" value="SUZ85860.1"/>
    <property type="molecule type" value="Genomic_DNA"/>
</dbReference>
<protein>
    <recommendedName>
        <fullName evidence="1">IgGFc-binding protein N-terminal domain-containing protein</fullName>
    </recommendedName>
</protein>
<dbReference type="Pfam" id="PF17517">
    <property type="entry name" value="IgGFc_binding"/>
    <property type="match status" value="1"/>
</dbReference>
<feature type="domain" description="IgGFc-binding protein N-terminal" evidence="1">
    <location>
        <begin position="135"/>
        <end position="431"/>
    </location>
</feature>
<reference evidence="2" key="1">
    <citation type="submission" date="2018-05" db="EMBL/GenBank/DDBJ databases">
        <authorList>
            <person name="Lanie J.A."/>
            <person name="Ng W.-L."/>
            <person name="Kazmierczak K.M."/>
            <person name="Andrzejewski T.M."/>
            <person name="Davidsen T.M."/>
            <person name="Wayne K.J."/>
            <person name="Tettelin H."/>
            <person name="Glass J.I."/>
            <person name="Rusch D."/>
            <person name="Podicherti R."/>
            <person name="Tsui H.-C.T."/>
            <person name="Winkler M.E."/>
        </authorList>
    </citation>
    <scope>NUCLEOTIDE SEQUENCE</scope>
</reference>
<evidence type="ECO:0000259" key="1">
    <source>
        <dbReference type="Pfam" id="PF17517"/>
    </source>
</evidence>
<feature type="non-terminal residue" evidence="2">
    <location>
        <position position="490"/>
    </location>
</feature>
<evidence type="ECO:0000313" key="2">
    <source>
        <dbReference type="EMBL" id="SUZ85860.1"/>
    </source>
</evidence>
<name>A0A381R2X0_9ZZZZ</name>
<organism evidence="2">
    <name type="scientific">marine metagenome</name>
    <dbReference type="NCBI Taxonomy" id="408172"/>
    <lineage>
        <taxon>unclassified sequences</taxon>
        <taxon>metagenomes</taxon>
        <taxon>ecological metagenomes</taxon>
    </lineage>
</organism>
<sequence>MIVSGVQAQISKVHYIPPMAATDDPGDQWMYISTPSESGVKYKVKIGGILGATTDSGTLFAEGEVSNSNPAVIELAQDPGNENGWWSNLFVESSETEQVLNKGFIIEAESEVYVSVRANSDGQQYQAGALVSKGISGLGTRFRAGMFQNQNSSHIGFISVMASEDLTELTFSFTKSMETIGGPKIIGSPLVVSLNKGESYILASQGGSGNELIGTLLTSNKPIAVNTGSASGSFSTQYGGQDYGIDQIVGSDLVGSEYIFIRGNGYDGWENVLIIADQDNTEILVNGESYGTIAKAGDYFLIEGDKYSSNAAGANMYVSAKDLDHKLFAFQGTGSVYASANAPAANQGMFFVPPLNCSTKGDVNNIASIDKVGNKTFEGAVSFITKKNATISINNTAIENFSEVTGPSNVTGNENYVTYMVKQLTGDISVTGSDELYVAYFNYSGAATTGGFYSGFAAPPEIVYDVELELLGSCIKQNGESNIILTASKI</sequence>
<dbReference type="InterPro" id="IPR035234">
    <property type="entry name" value="IgGFc-bd_N"/>
</dbReference>
<dbReference type="AlphaFoldDB" id="A0A381R2X0"/>
<accession>A0A381R2X0</accession>
<gene>
    <name evidence="2" type="ORF">METZ01_LOCUS38714</name>
</gene>
<proteinExistence type="predicted"/>